<dbReference type="RefSeq" id="WP_159668768.1">
    <property type="nucleotide sequence ID" value="NZ_WUUS01000009.1"/>
</dbReference>
<evidence type="ECO:0000313" key="5">
    <source>
        <dbReference type="EMBL" id="MXR42457.1"/>
    </source>
</evidence>
<keyword evidence="2" id="KW-0378">Hydrolase</keyword>
<comment type="caution">
    <text evidence="5">The sequence shown here is derived from an EMBL/GenBank/DDBJ whole genome shotgun (WGS) entry which is preliminary data.</text>
</comment>
<dbReference type="Gene3D" id="3.40.50.1820">
    <property type="entry name" value="alpha/beta hydrolase"/>
    <property type="match status" value="1"/>
</dbReference>
<dbReference type="GO" id="GO:0016787">
    <property type="term" value="F:hydrolase activity"/>
    <property type="evidence" value="ECO:0007669"/>
    <property type="project" value="UniProtKB-KW"/>
</dbReference>
<dbReference type="InterPro" id="IPR029058">
    <property type="entry name" value="AB_hydrolase_fold"/>
</dbReference>
<evidence type="ECO:0000259" key="4">
    <source>
        <dbReference type="Pfam" id="PF02230"/>
    </source>
</evidence>
<dbReference type="PANTHER" id="PTHR10655">
    <property type="entry name" value="LYSOPHOSPHOLIPASE-RELATED"/>
    <property type="match status" value="1"/>
</dbReference>
<evidence type="ECO:0000313" key="6">
    <source>
        <dbReference type="Proteomes" id="UP000437065"/>
    </source>
</evidence>
<feature type="region of interest" description="Disordered" evidence="3">
    <location>
        <begin position="1"/>
        <end position="24"/>
    </location>
</feature>
<evidence type="ECO:0000256" key="3">
    <source>
        <dbReference type="SAM" id="MobiDB-lite"/>
    </source>
</evidence>
<proteinExistence type="inferred from homology"/>
<dbReference type="Pfam" id="PF02230">
    <property type="entry name" value="Abhydrolase_2"/>
    <property type="match status" value="1"/>
</dbReference>
<reference evidence="5 6" key="1">
    <citation type="submission" date="2019-12" db="EMBL/GenBank/DDBJ databases">
        <title>Isolation and characterization of three novel carbon monoxide-oxidizing members of Halobacteria from salione crusts and soils.</title>
        <authorList>
            <person name="Myers M.R."/>
            <person name="King G.M."/>
        </authorList>
    </citation>
    <scope>NUCLEOTIDE SEQUENCE [LARGE SCALE GENOMIC DNA]</scope>
    <source>
        <strain evidence="5 6">WSA2</strain>
    </source>
</reference>
<protein>
    <submittedName>
        <fullName evidence="5">Phospholipase</fullName>
    </submittedName>
</protein>
<dbReference type="InterPro" id="IPR003140">
    <property type="entry name" value="PLipase/COase/thioEstase"/>
</dbReference>
<dbReference type="PANTHER" id="PTHR10655:SF17">
    <property type="entry name" value="LYSOPHOSPHOLIPASE-LIKE PROTEIN 1"/>
    <property type="match status" value="1"/>
</dbReference>
<comment type="similarity">
    <text evidence="1">Belongs to the AB hydrolase superfamily. AB hydrolase 2 family.</text>
</comment>
<gene>
    <name evidence="5" type="ORF">GRX01_14050</name>
</gene>
<dbReference type="EMBL" id="WUUS01000009">
    <property type="protein sequence ID" value="MXR42457.1"/>
    <property type="molecule type" value="Genomic_DNA"/>
</dbReference>
<dbReference type="OrthoDB" id="203477at2157"/>
<dbReference type="SUPFAM" id="SSF53474">
    <property type="entry name" value="alpha/beta-Hydrolases"/>
    <property type="match status" value="1"/>
</dbReference>
<evidence type="ECO:0000256" key="2">
    <source>
        <dbReference type="ARBA" id="ARBA00022801"/>
    </source>
</evidence>
<organism evidence="5 6">
    <name type="scientific">Halobaculum saliterrae</name>
    <dbReference type="NCBI Taxonomy" id="2073113"/>
    <lineage>
        <taxon>Archaea</taxon>
        <taxon>Methanobacteriati</taxon>
        <taxon>Methanobacteriota</taxon>
        <taxon>Stenosarchaea group</taxon>
        <taxon>Halobacteria</taxon>
        <taxon>Halobacteriales</taxon>
        <taxon>Haloferacaceae</taxon>
        <taxon>Halobaculum</taxon>
    </lineage>
</organism>
<accession>A0A6B0SV22</accession>
<keyword evidence="6" id="KW-1185">Reference proteome</keyword>
<dbReference type="Proteomes" id="UP000437065">
    <property type="component" value="Unassembled WGS sequence"/>
</dbReference>
<evidence type="ECO:0000256" key="1">
    <source>
        <dbReference type="ARBA" id="ARBA00006499"/>
    </source>
</evidence>
<sequence length="223" mass="22830">MFPGGALPDDLPRPHAGQPVVTAGAPRGAAEAAVVCLHGRGATAQGAINLYDPIARHGVAFVAPQGARSRWSPHAADAPRERNEPHLSSAVAALDAVLERTREVLDLPPEAVVVTGFSQGAAVAAEYAAGIGGRSPSALLSGGLVGPTVDPESYAGDLDGATVLVAGGADDDRVPIERVRATAGVLRALGADVTEREYEGVGHEVTDDEFDWLNGLLADLQIE</sequence>
<dbReference type="AlphaFoldDB" id="A0A6B0SV22"/>
<feature type="domain" description="Phospholipase/carboxylesterase/thioesterase" evidence="4">
    <location>
        <begin position="25"/>
        <end position="211"/>
    </location>
</feature>
<name>A0A6B0SV22_9EURY</name>
<dbReference type="InterPro" id="IPR050565">
    <property type="entry name" value="LYPA1-2/EST-like"/>
</dbReference>